<sequence length="78" mass="7682">MVGTVVGTVVGAVVDAGVWDMGLSCQGREPTGGAGAGQGTRTEPPVGGSGCRDGFDGPPQLGSHHAPVRAGRVIELMP</sequence>
<dbReference type="Proteomes" id="UP001500427">
    <property type="component" value="Unassembled WGS sequence"/>
</dbReference>
<feature type="region of interest" description="Disordered" evidence="1">
    <location>
        <begin position="26"/>
        <end position="78"/>
    </location>
</feature>
<evidence type="ECO:0000313" key="2">
    <source>
        <dbReference type="EMBL" id="GAA5030748.1"/>
    </source>
</evidence>
<protein>
    <submittedName>
        <fullName evidence="2">Uncharacterized protein</fullName>
    </submittedName>
</protein>
<accession>A0ABP9JJ49</accession>
<name>A0ABP9JJ49_9MICO</name>
<dbReference type="EMBL" id="BAABIW010000018">
    <property type="protein sequence ID" value="GAA5030748.1"/>
    <property type="molecule type" value="Genomic_DNA"/>
</dbReference>
<evidence type="ECO:0000256" key="1">
    <source>
        <dbReference type="SAM" id="MobiDB-lite"/>
    </source>
</evidence>
<organism evidence="2 3">
    <name type="scientific">Terrabacter aeriphilus</name>
    <dbReference type="NCBI Taxonomy" id="515662"/>
    <lineage>
        <taxon>Bacteria</taxon>
        <taxon>Bacillati</taxon>
        <taxon>Actinomycetota</taxon>
        <taxon>Actinomycetes</taxon>
        <taxon>Micrococcales</taxon>
        <taxon>Intrasporangiaceae</taxon>
        <taxon>Terrabacter</taxon>
    </lineage>
</organism>
<comment type="caution">
    <text evidence="2">The sequence shown here is derived from an EMBL/GenBank/DDBJ whole genome shotgun (WGS) entry which is preliminary data.</text>
</comment>
<keyword evidence="3" id="KW-1185">Reference proteome</keyword>
<evidence type="ECO:0000313" key="3">
    <source>
        <dbReference type="Proteomes" id="UP001500427"/>
    </source>
</evidence>
<reference evidence="3" key="1">
    <citation type="journal article" date="2019" name="Int. J. Syst. Evol. Microbiol.">
        <title>The Global Catalogue of Microorganisms (GCM) 10K type strain sequencing project: providing services to taxonomists for standard genome sequencing and annotation.</title>
        <authorList>
            <consortium name="The Broad Institute Genomics Platform"/>
            <consortium name="The Broad Institute Genome Sequencing Center for Infectious Disease"/>
            <person name="Wu L."/>
            <person name="Ma J."/>
        </authorList>
    </citation>
    <scope>NUCLEOTIDE SEQUENCE [LARGE SCALE GENOMIC DNA]</scope>
    <source>
        <strain evidence="3">JCM 17687</strain>
    </source>
</reference>
<proteinExistence type="predicted"/>
<gene>
    <name evidence="2" type="ORF">GCM10023258_28290</name>
</gene>